<keyword evidence="1" id="KW-0808">Transferase</keyword>
<dbReference type="Gene3D" id="3.40.50.150">
    <property type="entry name" value="Vaccinia Virus protein VP39"/>
    <property type="match status" value="1"/>
</dbReference>
<dbReference type="SUPFAM" id="SSF53335">
    <property type="entry name" value="S-adenosyl-L-methionine-dependent methyltransferases"/>
    <property type="match status" value="1"/>
</dbReference>
<reference evidence="2" key="1">
    <citation type="submission" date="2016-10" db="EMBL/GenBank/DDBJ databases">
        <authorList>
            <person name="Varghese N."/>
            <person name="Submissions S."/>
        </authorList>
    </citation>
    <scope>NUCLEOTIDE SEQUENCE [LARGE SCALE GENOMIC DNA]</scope>
    <source>
        <strain evidence="2">NRRL B-51270</strain>
    </source>
</reference>
<dbReference type="EMBL" id="LT629736">
    <property type="protein sequence ID" value="SDS47337.1"/>
    <property type="molecule type" value="Genomic_DNA"/>
</dbReference>
<gene>
    <name evidence="1" type="ORF">SAMN05216421_1589</name>
</gene>
<dbReference type="GO" id="GO:0032259">
    <property type="term" value="P:methylation"/>
    <property type="evidence" value="ECO:0007669"/>
    <property type="project" value="UniProtKB-KW"/>
</dbReference>
<dbReference type="Pfam" id="PF13489">
    <property type="entry name" value="Methyltransf_23"/>
    <property type="match status" value="1"/>
</dbReference>
<dbReference type="RefSeq" id="WP_093392895.1">
    <property type="nucleotide sequence ID" value="NZ_LT629736.1"/>
</dbReference>
<dbReference type="InterPro" id="IPR029063">
    <property type="entry name" value="SAM-dependent_MTases_sf"/>
</dbReference>
<sequence>MNQTAPASPCPLCGAHSAEYFRDRRSYLQCQTCALVHVPPPWHLDPGQEHAEYELHQNDPEDPGYRQFLSRLATPLLDRLPPHSHGLDFGCGPGPALAAMLEERGHSVALYDLFYHPDASTLESRYDFITATEVIEHLAHPRKELERLWRLVKPGGWLGIMTKRVRDRDAFAHWHYKNDPTHIAFFSEATFKWLAEALDAELTILQPDVVLLRKPASADRRFH</sequence>
<dbReference type="OrthoDB" id="9791944at2"/>
<protein>
    <submittedName>
        <fullName evidence="1">Methyltransferase domain-containing protein</fullName>
    </submittedName>
</protein>
<accession>A0A1H1SH83</accession>
<evidence type="ECO:0000313" key="2">
    <source>
        <dbReference type="Proteomes" id="UP000243207"/>
    </source>
</evidence>
<keyword evidence="1" id="KW-0489">Methyltransferase</keyword>
<name>A0A1H1SH83_9GAMM</name>
<organism evidence="1 2">
    <name type="scientific">Halopseudomonas xinjiangensis</name>
    <dbReference type="NCBI Taxonomy" id="487184"/>
    <lineage>
        <taxon>Bacteria</taxon>
        <taxon>Pseudomonadati</taxon>
        <taxon>Pseudomonadota</taxon>
        <taxon>Gammaproteobacteria</taxon>
        <taxon>Pseudomonadales</taxon>
        <taxon>Pseudomonadaceae</taxon>
        <taxon>Halopseudomonas</taxon>
    </lineage>
</organism>
<dbReference type="Proteomes" id="UP000243207">
    <property type="component" value="Chromosome I"/>
</dbReference>
<dbReference type="AlphaFoldDB" id="A0A1H1SH83"/>
<dbReference type="GO" id="GO:0008168">
    <property type="term" value="F:methyltransferase activity"/>
    <property type="evidence" value="ECO:0007669"/>
    <property type="project" value="UniProtKB-KW"/>
</dbReference>
<keyword evidence="2" id="KW-1185">Reference proteome</keyword>
<dbReference type="STRING" id="487184.SAMN05216421_1589"/>
<evidence type="ECO:0000313" key="1">
    <source>
        <dbReference type="EMBL" id="SDS47337.1"/>
    </source>
</evidence>
<dbReference type="CDD" id="cd02440">
    <property type="entry name" value="AdoMet_MTases"/>
    <property type="match status" value="1"/>
</dbReference>
<proteinExistence type="predicted"/>